<dbReference type="RefSeq" id="WP_130420039.1">
    <property type="nucleotide sequence ID" value="NZ_SHKW01000001.1"/>
</dbReference>
<protein>
    <recommendedName>
        <fullName evidence="5">Tetratricopeptide repeat protein</fullName>
    </recommendedName>
</protein>
<name>A0A4Q7YYI4_9BACT</name>
<evidence type="ECO:0000313" key="4">
    <source>
        <dbReference type="Proteomes" id="UP000292958"/>
    </source>
</evidence>
<feature type="signal peptide" evidence="2">
    <location>
        <begin position="1"/>
        <end position="18"/>
    </location>
</feature>
<dbReference type="EMBL" id="SHKW01000001">
    <property type="protein sequence ID" value="RZU42253.1"/>
    <property type="molecule type" value="Genomic_DNA"/>
</dbReference>
<evidence type="ECO:0000256" key="2">
    <source>
        <dbReference type="SAM" id="SignalP"/>
    </source>
</evidence>
<feature type="chain" id="PRO_5020459007" description="Tetratricopeptide repeat protein" evidence="2">
    <location>
        <begin position="19"/>
        <end position="422"/>
    </location>
</feature>
<evidence type="ECO:0000313" key="3">
    <source>
        <dbReference type="EMBL" id="RZU42253.1"/>
    </source>
</evidence>
<keyword evidence="4" id="KW-1185">Reference proteome</keyword>
<keyword evidence="2" id="KW-0732">Signal</keyword>
<evidence type="ECO:0008006" key="5">
    <source>
        <dbReference type="Google" id="ProtNLM"/>
    </source>
</evidence>
<organism evidence="3 4">
    <name type="scientific">Edaphobacter modestus</name>
    <dbReference type="NCBI Taxonomy" id="388466"/>
    <lineage>
        <taxon>Bacteria</taxon>
        <taxon>Pseudomonadati</taxon>
        <taxon>Acidobacteriota</taxon>
        <taxon>Terriglobia</taxon>
        <taxon>Terriglobales</taxon>
        <taxon>Acidobacteriaceae</taxon>
        <taxon>Edaphobacter</taxon>
    </lineage>
</organism>
<dbReference type="AlphaFoldDB" id="A0A4Q7YYI4"/>
<feature type="compositionally biased region" description="Pro residues" evidence="1">
    <location>
        <begin position="236"/>
        <end position="246"/>
    </location>
</feature>
<evidence type="ECO:0000256" key="1">
    <source>
        <dbReference type="SAM" id="MobiDB-lite"/>
    </source>
</evidence>
<comment type="caution">
    <text evidence="3">The sequence shown here is derived from an EMBL/GenBank/DDBJ whole genome shotgun (WGS) entry which is preliminary data.</text>
</comment>
<feature type="region of interest" description="Disordered" evidence="1">
    <location>
        <begin position="213"/>
        <end position="319"/>
    </location>
</feature>
<proteinExistence type="predicted"/>
<sequence>MKLRWSGILLLTTTAIMAQTPNPDKSADQLRDIATSAKNSGDLLAEANYLCQAAALDNKKYDKKCARAKEDVNKTLGQFKADLDTARMEIQQRNYGGALRDLEKITFGPNKAEAKELIQLARIASNGGAPVDLVSYEAFKLARAAYFRNDFDAAQSEAKLIQSPPLQNATNKLLTNISIYRDMVKQAEALARSGDWKGAEQKYQFAILIKQDGPGQPQDRLREAQAAEAQAANAKPVPPAPQPIPVQPQTLSKATPSPKTSNDQGKGKMSPNSASHEQKQVLGKDEQRLLKSSQVTARKVEDDSGDKTSPVYIKQDPEEMTKSLTQGVTDFYASHFSHADDAIEVYLQGGGAQYAGAAHFYLGASLLMQALLTSPKDGPRTESLREQARAEFATAKLLHYKPVESAVSPKVLGEWTQIGNQQ</sequence>
<feature type="compositionally biased region" description="Low complexity" evidence="1">
    <location>
        <begin position="226"/>
        <end position="235"/>
    </location>
</feature>
<reference evidence="3 4" key="1">
    <citation type="submission" date="2019-02" db="EMBL/GenBank/DDBJ databases">
        <title>Genomic Encyclopedia of Archaeal and Bacterial Type Strains, Phase II (KMG-II): from individual species to whole genera.</title>
        <authorList>
            <person name="Goeker M."/>
        </authorList>
    </citation>
    <scope>NUCLEOTIDE SEQUENCE [LARGE SCALE GENOMIC DNA]</scope>
    <source>
        <strain evidence="3 4">DSM 18101</strain>
    </source>
</reference>
<feature type="compositionally biased region" description="Basic and acidic residues" evidence="1">
    <location>
        <begin position="276"/>
        <end position="289"/>
    </location>
</feature>
<dbReference type="Proteomes" id="UP000292958">
    <property type="component" value="Unassembled WGS sequence"/>
</dbReference>
<feature type="compositionally biased region" description="Polar residues" evidence="1">
    <location>
        <begin position="250"/>
        <end position="275"/>
    </location>
</feature>
<gene>
    <name evidence="3" type="ORF">BDD14_3807</name>
</gene>
<accession>A0A4Q7YYI4</accession>
<dbReference type="OrthoDB" id="114932at2"/>